<dbReference type="PROSITE" id="PS00039">
    <property type="entry name" value="DEAD_ATP_HELICASE"/>
    <property type="match status" value="1"/>
</dbReference>
<evidence type="ECO:0000256" key="6">
    <source>
        <dbReference type="ARBA" id="ARBA00047984"/>
    </source>
</evidence>
<feature type="region of interest" description="Disordered" evidence="9">
    <location>
        <begin position="1"/>
        <end position="61"/>
    </location>
</feature>
<evidence type="ECO:0000256" key="5">
    <source>
        <dbReference type="ARBA" id="ARBA00022840"/>
    </source>
</evidence>
<feature type="short sequence motif" description="Q motif" evidence="7">
    <location>
        <begin position="120"/>
        <end position="148"/>
    </location>
</feature>
<organism evidence="13 14">
    <name type="scientific">Hapsidospora chrysogenum (strain ATCC 11550 / CBS 779.69 / DSM 880 / IAM 14645 / JCM 23072 / IMI 49137)</name>
    <name type="common">Acremonium chrysogenum</name>
    <dbReference type="NCBI Taxonomy" id="857340"/>
    <lineage>
        <taxon>Eukaryota</taxon>
        <taxon>Fungi</taxon>
        <taxon>Dikarya</taxon>
        <taxon>Ascomycota</taxon>
        <taxon>Pezizomycotina</taxon>
        <taxon>Sordariomycetes</taxon>
        <taxon>Hypocreomycetidae</taxon>
        <taxon>Hypocreales</taxon>
        <taxon>Bionectriaceae</taxon>
        <taxon>Hapsidospora</taxon>
    </lineage>
</organism>
<evidence type="ECO:0000313" key="14">
    <source>
        <dbReference type="Proteomes" id="UP000029964"/>
    </source>
</evidence>
<dbReference type="OrthoDB" id="196131at2759"/>
<dbReference type="EMBL" id="JPKY01000018">
    <property type="protein sequence ID" value="KFH46506.1"/>
    <property type="molecule type" value="Genomic_DNA"/>
</dbReference>
<evidence type="ECO:0000256" key="1">
    <source>
        <dbReference type="ARBA" id="ARBA00012552"/>
    </source>
</evidence>
<evidence type="ECO:0000313" key="13">
    <source>
        <dbReference type="EMBL" id="KFH46506.1"/>
    </source>
</evidence>
<keyword evidence="14" id="KW-1185">Reference proteome</keyword>
<comment type="catalytic activity">
    <reaction evidence="6">
        <text>ATP + H2O = ADP + phosphate + H(+)</text>
        <dbReference type="Rhea" id="RHEA:13065"/>
        <dbReference type="ChEBI" id="CHEBI:15377"/>
        <dbReference type="ChEBI" id="CHEBI:15378"/>
        <dbReference type="ChEBI" id="CHEBI:30616"/>
        <dbReference type="ChEBI" id="CHEBI:43474"/>
        <dbReference type="ChEBI" id="CHEBI:456216"/>
        <dbReference type="EC" id="3.6.4.13"/>
    </reaction>
</comment>
<evidence type="ECO:0000259" key="11">
    <source>
        <dbReference type="PROSITE" id="PS51194"/>
    </source>
</evidence>
<feature type="region of interest" description="Disordered" evidence="9">
    <location>
        <begin position="536"/>
        <end position="606"/>
    </location>
</feature>
<dbReference type="SUPFAM" id="SSF52540">
    <property type="entry name" value="P-loop containing nucleoside triphosphate hydrolases"/>
    <property type="match status" value="2"/>
</dbReference>
<dbReference type="STRING" id="857340.A0A086TAX4"/>
<keyword evidence="4 8" id="KW-0347">Helicase</keyword>
<evidence type="ECO:0000256" key="9">
    <source>
        <dbReference type="SAM" id="MobiDB-lite"/>
    </source>
</evidence>
<feature type="domain" description="DEAD-box RNA helicase Q" evidence="12">
    <location>
        <begin position="120"/>
        <end position="148"/>
    </location>
</feature>
<feature type="domain" description="Helicase C-terminal" evidence="11">
    <location>
        <begin position="358"/>
        <end position="522"/>
    </location>
</feature>
<dbReference type="PROSITE" id="PS51194">
    <property type="entry name" value="HELICASE_CTER"/>
    <property type="match status" value="1"/>
</dbReference>
<dbReference type="EC" id="3.6.4.13" evidence="1"/>
<proteinExistence type="inferred from homology"/>
<sequence>MSNSFALNEMNQALEAPEGHVKQNGNSAPAEGARMSTNGWNAQQPEEPTTQDGGADGRGFASSARVYDWDDEYGDVGPQNPELELDLFGKPENRGVGLDFSKIKEIEVVQEGPERIEFIKKFSDAGLHPVMAKNVELAGYTYPTPIQQFTIPAILHGKDVVGIAQTGSGKTGAYLIPILSKLMGKAKKWAAKRPNPRTFQPGLDDVKAEPLVLIVVPTRELAVQIFNEARKFCYRTMLRPGVVYGGAHTREQMDSLARGCDVLIGTPGRLKDFVLRPHILTLRRLKYIVIDEADEMLGDDWRDELEPVLAGGEQDEGNVKFCLFSATFPKAARELATEYLAASHVRFRVGRAGSTTENIQQNIIEIDRSGKRDALISLLQEMPGVRTIIFCNSRQEVDNLDDFLWNSGLPVVSIHRDRTQKDREAAMRSFRSGNGPILIATGVCARGIDVRNVMHVINYDLPSVEHGGIEEYIHRIGRTGRIGHRGVATSFFTDRDDGLGSILARTLLETNQEVPKFLEIYLPEGMTRDTVKFETESDFDPNDLGGAGEVGEGGWGGGNADDNAGQESQDAGGWGGDQSAGDAPATAGTSWGAEDDAALAPAVAAW</sequence>
<dbReference type="SMART" id="SM00490">
    <property type="entry name" value="HELICc"/>
    <property type="match status" value="1"/>
</dbReference>
<dbReference type="AlphaFoldDB" id="A0A086TAX4"/>
<dbReference type="InterPro" id="IPR000629">
    <property type="entry name" value="RNA-helicase_DEAD-box_CS"/>
</dbReference>
<evidence type="ECO:0000259" key="10">
    <source>
        <dbReference type="PROSITE" id="PS51192"/>
    </source>
</evidence>
<dbReference type="PROSITE" id="PS51195">
    <property type="entry name" value="Q_MOTIF"/>
    <property type="match status" value="1"/>
</dbReference>
<dbReference type="GO" id="GO:0005524">
    <property type="term" value="F:ATP binding"/>
    <property type="evidence" value="ECO:0007669"/>
    <property type="project" value="UniProtKB-KW"/>
</dbReference>
<evidence type="ECO:0000256" key="3">
    <source>
        <dbReference type="ARBA" id="ARBA00022801"/>
    </source>
</evidence>
<dbReference type="HOGENOM" id="CLU_003041_1_5_1"/>
<dbReference type="InterPro" id="IPR011545">
    <property type="entry name" value="DEAD/DEAH_box_helicase_dom"/>
</dbReference>
<accession>A0A086TAX4</accession>
<dbReference type="InterPro" id="IPR014014">
    <property type="entry name" value="RNA_helicase_DEAD_Q_motif"/>
</dbReference>
<dbReference type="CDD" id="cd18787">
    <property type="entry name" value="SF2_C_DEAD"/>
    <property type="match status" value="1"/>
</dbReference>
<comment type="similarity">
    <text evidence="8">Belongs to the DEAD box helicase family.</text>
</comment>
<evidence type="ECO:0000256" key="4">
    <source>
        <dbReference type="ARBA" id="ARBA00022806"/>
    </source>
</evidence>
<dbReference type="PROSITE" id="PS51192">
    <property type="entry name" value="HELICASE_ATP_BIND_1"/>
    <property type="match status" value="1"/>
</dbReference>
<keyword evidence="2 8" id="KW-0547">Nucleotide-binding</keyword>
<keyword evidence="5 8" id="KW-0067">ATP-binding</keyword>
<dbReference type="PANTHER" id="PTHR47958">
    <property type="entry name" value="ATP-DEPENDENT RNA HELICASE DBP3"/>
    <property type="match status" value="1"/>
</dbReference>
<gene>
    <name evidence="13" type="ORF">ACRE_026050</name>
</gene>
<name>A0A086TAX4_HAPC1</name>
<evidence type="ECO:0000256" key="8">
    <source>
        <dbReference type="RuleBase" id="RU000492"/>
    </source>
</evidence>
<dbReference type="InterPro" id="IPR014001">
    <property type="entry name" value="Helicase_ATP-bd"/>
</dbReference>
<dbReference type="GO" id="GO:0016787">
    <property type="term" value="F:hydrolase activity"/>
    <property type="evidence" value="ECO:0007669"/>
    <property type="project" value="UniProtKB-KW"/>
</dbReference>
<feature type="compositionally biased region" description="Polar residues" evidence="9">
    <location>
        <begin position="35"/>
        <end position="52"/>
    </location>
</feature>
<dbReference type="InterPro" id="IPR001650">
    <property type="entry name" value="Helicase_C-like"/>
</dbReference>
<evidence type="ECO:0000256" key="2">
    <source>
        <dbReference type="ARBA" id="ARBA00022741"/>
    </source>
</evidence>
<dbReference type="GO" id="GO:0003676">
    <property type="term" value="F:nucleic acid binding"/>
    <property type="evidence" value="ECO:0007669"/>
    <property type="project" value="InterPro"/>
</dbReference>
<evidence type="ECO:0000256" key="7">
    <source>
        <dbReference type="PROSITE-ProRule" id="PRU00552"/>
    </source>
</evidence>
<protein>
    <recommendedName>
        <fullName evidence="1">RNA helicase</fullName>
        <ecNumber evidence="1">3.6.4.13</ecNumber>
    </recommendedName>
</protein>
<feature type="domain" description="Helicase ATP-binding" evidence="10">
    <location>
        <begin position="151"/>
        <end position="346"/>
    </location>
</feature>
<dbReference type="Gene3D" id="3.40.50.300">
    <property type="entry name" value="P-loop containing nucleotide triphosphate hydrolases"/>
    <property type="match status" value="2"/>
</dbReference>
<feature type="compositionally biased region" description="Polar residues" evidence="9">
    <location>
        <begin position="1"/>
        <end position="11"/>
    </location>
</feature>
<reference evidence="14" key="1">
    <citation type="journal article" date="2014" name="Genome Announc.">
        <title>Genome sequence and annotation of Acremonium chrysogenum, producer of the beta-lactam antibiotic cephalosporin C.</title>
        <authorList>
            <person name="Terfehr D."/>
            <person name="Dahlmann T.A."/>
            <person name="Specht T."/>
            <person name="Zadra I."/>
            <person name="Kuernsteiner H."/>
            <person name="Kueck U."/>
        </authorList>
    </citation>
    <scope>NUCLEOTIDE SEQUENCE [LARGE SCALE GENOMIC DNA]</scope>
    <source>
        <strain evidence="14">ATCC 11550 / CBS 779.69 / DSM 880 / IAM 14645 / JCM 23072 / IMI 49137</strain>
    </source>
</reference>
<comment type="caution">
    <text evidence="13">The sequence shown here is derived from an EMBL/GenBank/DDBJ whole genome shotgun (WGS) entry which is preliminary data.</text>
</comment>
<dbReference type="InterPro" id="IPR027417">
    <property type="entry name" value="P-loop_NTPase"/>
</dbReference>
<dbReference type="Proteomes" id="UP000029964">
    <property type="component" value="Unassembled WGS sequence"/>
</dbReference>
<keyword evidence="3 8" id="KW-0378">Hydrolase</keyword>
<dbReference type="Pfam" id="PF00270">
    <property type="entry name" value="DEAD"/>
    <property type="match status" value="1"/>
</dbReference>
<feature type="compositionally biased region" description="Gly residues" evidence="9">
    <location>
        <begin position="545"/>
        <end position="559"/>
    </location>
</feature>
<evidence type="ECO:0000259" key="12">
    <source>
        <dbReference type="PROSITE" id="PS51195"/>
    </source>
</evidence>
<dbReference type="Pfam" id="PF00271">
    <property type="entry name" value="Helicase_C"/>
    <property type="match status" value="1"/>
</dbReference>
<dbReference type="GO" id="GO:0003724">
    <property type="term" value="F:RNA helicase activity"/>
    <property type="evidence" value="ECO:0007669"/>
    <property type="project" value="UniProtKB-EC"/>
</dbReference>
<dbReference type="SMART" id="SM00487">
    <property type="entry name" value="DEXDc"/>
    <property type="match status" value="1"/>
</dbReference>